<evidence type="ECO:0000313" key="1">
    <source>
        <dbReference type="EMBL" id="PXF55470.1"/>
    </source>
</evidence>
<protein>
    <submittedName>
        <fullName evidence="1">Uncharacterized protein</fullName>
    </submittedName>
</protein>
<dbReference type="Proteomes" id="UP000248329">
    <property type="component" value="Unassembled WGS sequence"/>
</dbReference>
<proteinExistence type="predicted"/>
<gene>
    <name evidence="1" type="ORF">C4B59_17440</name>
</gene>
<organism evidence="1 2">
    <name type="scientific">Candidatus Methanogaster sp</name>
    <dbReference type="NCBI Taxonomy" id="3386292"/>
    <lineage>
        <taxon>Archaea</taxon>
        <taxon>Methanobacteriati</taxon>
        <taxon>Methanobacteriota</taxon>
        <taxon>Stenosarchaea group</taxon>
        <taxon>Methanomicrobia</taxon>
        <taxon>Methanosarcinales</taxon>
        <taxon>ANME-2 cluster</taxon>
        <taxon>Candidatus Methanogasteraceae</taxon>
        <taxon>Candidatus Methanogaster</taxon>
    </lineage>
</organism>
<comment type="caution">
    <text evidence="1">The sequence shown here is derived from an EMBL/GenBank/DDBJ whole genome shotgun (WGS) entry which is preliminary data.</text>
</comment>
<reference evidence="1" key="1">
    <citation type="submission" date="2018-01" db="EMBL/GenBank/DDBJ databases">
        <authorList>
            <person name="Krukenberg V."/>
        </authorList>
    </citation>
    <scope>NUCLEOTIDE SEQUENCE</scope>
    <source>
        <strain evidence="1">E20ANME2</strain>
    </source>
</reference>
<name>A0AC61KXR4_9EURY</name>
<evidence type="ECO:0000313" key="2">
    <source>
        <dbReference type="Proteomes" id="UP000248329"/>
    </source>
</evidence>
<dbReference type="EMBL" id="PQXF01000128">
    <property type="protein sequence ID" value="PXF55470.1"/>
    <property type="molecule type" value="Genomic_DNA"/>
</dbReference>
<accession>A0AC61KXR4</accession>
<sequence>MCKIFVRKEVFISNKLQYFLTHTDPVTMAWNIVWRKPHKKKYGYLKKSYRINGNVKTKEIYIGPDEVATKILTDLATRELIDETDITYSGEIILEKITNTLNFEEILTEYTGDERASRALKNVIILMTLFKESKRRLFLKRLDKSIFKSSTDIKYLEEVYGLMDLVYNSLGDIMYDLLKNAIKRHKISLKYLMVDATRFKVYKDCETGLIKFGYSAQKRRDIPQVNLVLGVNEQQIPFFVSAHPGNTSDVTMFSDFLKTLRSKYQILNDSARHKIIIMDQGNVNEETIRYLRWLIRHKFHFISMVRSSSIGRFAKNVDISEMGLIYTREITKNKETRIYGKIIEAEVYGRVFHVLVCYNPDVMRTKNAGLDRRVEIVKHETSSLNKKGGSLDGKCDVVNSLIAKHSLKRAMKVIKNEKDGVIELVVDEEDLDGRRKKFGFFALFTHCDMTPVEMIKVYKSRDLVEKGFQELNTDFSVCPIRHSEDRRIETHTIFTVYGYFFTSILRAILKGGGVEYSFRELLYTIKSGRSVIGYYEHELFKEKRLYVNRPIKMSDELAEIFRILKIGVPRYDVKLEPCPYDVE</sequence>